<sequence>MIKTGVRLSGTNLERAAEHNQRTTLHAIRVHGSITRVALSHITGLTAPAIANIIKRLIEEELVVETGRLRKGRGQPGKVIEINPAARYSFGVNIDRDRISFVLVNFMGEVIARRNWEDAFSLPADVEHLWRTNAQQMLAESGVDPARLCGIGVAMPDDLGSIYIPGAPSTYTQWREVAVEKLFATPFDVPILVENDARAAALGEQQFGSGPEYSSILYLLISAGVGGALIINGQIVRGATGRSGEIGLIPLGNDVLLQDHVSLSSLARHLARAEKDLATVFSSDTDEGCEASVNAWIDEAVEALVPALTTINCIVNPSVVLIGSRLPASIVDRLAAATEQAIEKAYPDLPAHAPVRRAELSGSASVIGAAILPFIKLYLPTDNALWKAESD</sequence>
<dbReference type="Proteomes" id="UP000608154">
    <property type="component" value="Unassembled WGS sequence"/>
</dbReference>
<reference evidence="2" key="1">
    <citation type="journal article" date="2014" name="Int. J. Syst. Evol. Microbiol.">
        <title>Complete genome sequence of Corynebacterium casei LMG S-19264T (=DSM 44701T), isolated from a smear-ripened cheese.</title>
        <authorList>
            <consortium name="US DOE Joint Genome Institute (JGI-PGF)"/>
            <person name="Walter F."/>
            <person name="Albersmeier A."/>
            <person name="Kalinowski J."/>
            <person name="Ruckert C."/>
        </authorList>
    </citation>
    <scope>NUCLEOTIDE SEQUENCE</scope>
    <source>
        <strain evidence="2">CGMCC 1.15095</strain>
    </source>
</reference>
<gene>
    <name evidence="2" type="ORF">GCM10011494_39410</name>
</gene>
<dbReference type="Gene3D" id="3.30.420.40">
    <property type="match status" value="2"/>
</dbReference>
<keyword evidence="2" id="KW-0418">Kinase</keyword>
<dbReference type="PANTHER" id="PTHR18964">
    <property type="entry name" value="ROK (REPRESSOR, ORF, KINASE) FAMILY"/>
    <property type="match status" value="1"/>
</dbReference>
<name>A0A916X7D6_9SPHN</name>
<dbReference type="AlphaFoldDB" id="A0A916X7D6"/>
<dbReference type="InterPro" id="IPR043129">
    <property type="entry name" value="ATPase_NBD"/>
</dbReference>
<dbReference type="EMBL" id="BMHK01000067">
    <property type="protein sequence ID" value="GGC16633.1"/>
    <property type="molecule type" value="Genomic_DNA"/>
</dbReference>
<organism evidence="2 3">
    <name type="scientific">Novosphingobium endophyticum</name>
    <dbReference type="NCBI Taxonomy" id="1955250"/>
    <lineage>
        <taxon>Bacteria</taxon>
        <taxon>Pseudomonadati</taxon>
        <taxon>Pseudomonadota</taxon>
        <taxon>Alphaproteobacteria</taxon>
        <taxon>Sphingomonadales</taxon>
        <taxon>Sphingomonadaceae</taxon>
        <taxon>Novosphingobium</taxon>
    </lineage>
</organism>
<dbReference type="RefSeq" id="WP_229736522.1">
    <property type="nucleotide sequence ID" value="NZ_BMHK01000067.1"/>
</dbReference>
<dbReference type="Gene3D" id="1.10.10.10">
    <property type="entry name" value="Winged helix-like DNA-binding domain superfamily/Winged helix DNA-binding domain"/>
    <property type="match status" value="1"/>
</dbReference>
<evidence type="ECO:0000313" key="2">
    <source>
        <dbReference type="EMBL" id="GGC16633.1"/>
    </source>
</evidence>
<dbReference type="SUPFAM" id="SSF53067">
    <property type="entry name" value="Actin-like ATPase domain"/>
    <property type="match status" value="1"/>
</dbReference>
<dbReference type="PANTHER" id="PTHR18964:SF149">
    <property type="entry name" value="BIFUNCTIONAL UDP-N-ACETYLGLUCOSAMINE 2-EPIMERASE_N-ACETYLMANNOSAMINE KINASE"/>
    <property type="match status" value="1"/>
</dbReference>
<dbReference type="GO" id="GO:0016301">
    <property type="term" value="F:kinase activity"/>
    <property type="evidence" value="ECO:0007669"/>
    <property type="project" value="UniProtKB-KW"/>
</dbReference>
<keyword evidence="3" id="KW-1185">Reference proteome</keyword>
<dbReference type="InterPro" id="IPR036390">
    <property type="entry name" value="WH_DNA-bd_sf"/>
</dbReference>
<reference evidence="2" key="2">
    <citation type="submission" date="2020-09" db="EMBL/GenBank/DDBJ databases">
        <authorList>
            <person name="Sun Q."/>
            <person name="Zhou Y."/>
        </authorList>
    </citation>
    <scope>NUCLEOTIDE SEQUENCE</scope>
    <source>
        <strain evidence="2">CGMCC 1.15095</strain>
    </source>
</reference>
<dbReference type="InterPro" id="IPR000600">
    <property type="entry name" value="ROK"/>
</dbReference>
<proteinExistence type="inferred from homology"/>
<evidence type="ECO:0000313" key="3">
    <source>
        <dbReference type="Proteomes" id="UP000608154"/>
    </source>
</evidence>
<protein>
    <submittedName>
        <fullName evidence="2">Sugar kinase</fullName>
    </submittedName>
</protein>
<comment type="similarity">
    <text evidence="1">Belongs to the ROK (NagC/XylR) family.</text>
</comment>
<comment type="caution">
    <text evidence="2">The sequence shown here is derived from an EMBL/GenBank/DDBJ whole genome shotgun (WGS) entry which is preliminary data.</text>
</comment>
<dbReference type="SUPFAM" id="SSF46785">
    <property type="entry name" value="Winged helix' DNA-binding domain"/>
    <property type="match status" value="1"/>
</dbReference>
<evidence type="ECO:0000256" key="1">
    <source>
        <dbReference type="ARBA" id="ARBA00006479"/>
    </source>
</evidence>
<dbReference type="InterPro" id="IPR036388">
    <property type="entry name" value="WH-like_DNA-bd_sf"/>
</dbReference>
<dbReference type="Pfam" id="PF00480">
    <property type="entry name" value="ROK"/>
    <property type="match status" value="1"/>
</dbReference>
<keyword evidence="2" id="KW-0808">Transferase</keyword>
<accession>A0A916X7D6</accession>